<dbReference type="OrthoDB" id="4463518at2"/>
<organism evidence="2 3">
    <name type="scientific">Thalassococcus profundi</name>
    <dbReference type="NCBI Taxonomy" id="2282382"/>
    <lineage>
        <taxon>Bacteria</taxon>
        <taxon>Pseudomonadati</taxon>
        <taxon>Pseudomonadota</taxon>
        <taxon>Alphaproteobacteria</taxon>
        <taxon>Rhodobacterales</taxon>
        <taxon>Roseobacteraceae</taxon>
        <taxon>Thalassococcus</taxon>
    </lineage>
</organism>
<evidence type="ECO:0000313" key="3">
    <source>
        <dbReference type="Proteomes" id="UP000253977"/>
    </source>
</evidence>
<evidence type="ECO:0000256" key="1">
    <source>
        <dbReference type="SAM" id="SignalP"/>
    </source>
</evidence>
<dbReference type="EMBL" id="QPMK01000023">
    <property type="protein sequence ID" value="RDD64391.1"/>
    <property type="molecule type" value="Genomic_DNA"/>
</dbReference>
<reference evidence="2 3" key="1">
    <citation type="submission" date="2018-07" db="EMBL/GenBank/DDBJ databases">
        <title>Thalassococcus profundi sp. nov., a marine bacterium isolated from deep seawater of Okinawa Trough.</title>
        <authorList>
            <person name="Yu M."/>
        </authorList>
    </citation>
    <scope>NUCLEOTIDE SEQUENCE [LARGE SCALE GENOMIC DNA]</scope>
    <source>
        <strain evidence="2 3">WRAS1</strain>
    </source>
</reference>
<feature type="signal peptide" evidence="1">
    <location>
        <begin position="1"/>
        <end position="20"/>
    </location>
</feature>
<dbReference type="Proteomes" id="UP000253977">
    <property type="component" value="Unassembled WGS sequence"/>
</dbReference>
<gene>
    <name evidence="2" type="ORF">DU478_20560</name>
</gene>
<dbReference type="AlphaFoldDB" id="A0A369TG95"/>
<keyword evidence="1" id="KW-0732">Signal</keyword>
<dbReference type="RefSeq" id="WP_114512744.1">
    <property type="nucleotide sequence ID" value="NZ_QPMK01000023.1"/>
</dbReference>
<feature type="chain" id="PRO_5016853242" evidence="1">
    <location>
        <begin position="21"/>
        <end position="423"/>
    </location>
</feature>
<comment type="caution">
    <text evidence="2">The sequence shown here is derived from an EMBL/GenBank/DDBJ whole genome shotgun (WGS) entry which is preliminary data.</text>
</comment>
<protein>
    <submittedName>
        <fullName evidence="2">Uncharacterized protein</fullName>
    </submittedName>
</protein>
<keyword evidence="3" id="KW-1185">Reference proteome</keyword>
<sequence length="423" mass="44766">MHRIAYLPALLLMLAAPAAAQPVGEFSDLTVTDDLDVGDRLTVGGSIVQPAPGPLVNHFRGNRNFFEGSACIGFGCDEAALAVSTTTSLQIRGAEPRLIFEDTSVTEPNRAWQFRANDTAAPRGVFRIMDRDALTTPFSIEGDAPTNALWIGTNGVGFGTSIPQADLHVVSGLTEKLRLQEAGSGADWSLIVATNGMGWFDRDSTGGGTFPFAILEGAPDDAWVLTGAGDVGMGTATPDASLHISRNDGTAALRVENARSSPPAPREMFAMVNNAGSYFTLENTRAETSWFFVHEDAAPNRFIITDAVADGPEMSLTAEGDLTIPGQLFTAGSCAAGCDRVFDADYPLPSIPEQAAMMRAKKHLPAVGPTPEDGPFNITAMTGGMLNELEKAHLYIAALHAENAAQHDRIARLEALVETLVAP</sequence>
<accession>A0A369TG95</accession>
<name>A0A369TG95_9RHOB</name>
<evidence type="ECO:0000313" key="2">
    <source>
        <dbReference type="EMBL" id="RDD64391.1"/>
    </source>
</evidence>
<proteinExistence type="predicted"/>